<keyword evidence="2" id="KW-1133">Transmembrane helix</keyword>
<reference evidence="4 5" key="1">
    <citation type="submission" date="2016-10" db="EMBL/GenBank/DDBJ databases">
        <authorList>
            <person name="de Groot N.N."/>
        </authorList>
    </citation>
    <scope>NUCLEOTIDE SEQUENCE [LARGE SCALE GENOMIC DNA]</scope>
    <source>
        <strain evidence="4 5">CGMCC 4.2026</strain>
    </source>
</reference>
<keyword evidence="5" id="KW-1185">Reference proteome</keyword>
<dbReference type="PANTHER" id="PTHR43156:SF2">
    <property type="entry name" value="STAGE II SPORULATION PROTEIN E"/>
    <property type="match status" value="1"/>
</dbReference>
<feature type="domain" description="PPM-type phosphatase" evidence="3">
    <location>
        <begin position="145"/>
        <end position="366"/>
    </location>
</feature>
<feature type="transmembrane region" description="Helical" evidence="2">
    <location>
        <begin position="63"/>
        <end position="87"/>
    </location>
</feature>
<accession>A0A1H8UXJ7</accession>
<evidence type="ECO:0000256" key="2">
    <source>
        <dbReference type="SAM" id="Phobius"/>
    </source>
</evidence>
<keyword evidence="2" id="KW-0812">Transmembrane</keyword>
<dbReference type="FunFam" id="3.60.40.10:FF:000058">
    <property type="entry name" value="Stage II sporulation protein E"/>
    <property type="match status" value="1"/>
</dbReference>
<dbReference type="RefSeq" id="WP_245791804.1">
    <property type="nucleotide sequence ID" value="NZ_FODD01000090.1"/>
</dbReference>
<organism evidence="4 5">
    <name type="scientific">Actinacidiphila rubida</name>
    <dbReference type="NCBI Taxonomy" id="310780"/>
    <lineage>
        <taxon>Bacteria</taxon>
        <taxon>Bacillati</taxon>
        <taxon>Actinomycetota</taxon>
        <taxon>Actinomycetes</taxon>
        <taxon>Kitasatosporales</taxon>
        <taxon>Streptomycetaceae</taxon>
        <taxon>Actinacidiphila</taxon>
    </lineage>
</organism>
<proteinExistence type="predicted"/>
<evidence type="ECO:0000259" key="3">
    <source>
        <dbReference type="SMART" id="SM00331"/>
    </source>
</evidence>
<dbReference type="EMBL" id="FODD01000090">
    <property type="protein sequence ID" value="SEP07674.1"/>
    <property type="molecule type" value="Genomic_DNA"/>
</dbReference>
<feature type="transmembrane region" description="Helical" evidence="2">
    <location>
        <begin position="25"/>
        <end position="43"/>
    </location>
</feature>
<keyword evidence="1" id="KW-0378">Hydrolase</keyword>
<dbReference type="PANTHER" id="PTHR43156">
    <property type="entry name" value="STAGE II SPORULATION PROTEIN E-RELATED"/>
    <property type="match status" value="1"/>
</dbReference>
<gene>
    <name evidence="4" type="ORF">SAMN05216267_10906</name>
</gene>
<keyword evidence="2" id="KW-0472">Membrane</keyword>
<dbReference type="SMART" id="SM00331">
    <property type="entry name" value="PP2C_SIG"/>
    <property type="match status" value="1"/>
</dbReference>
<protein>
    <submittedName>
        <fullName evidence="4">Serine phosphatase RsbU, regulator of sigma subunit</fullName>
    </submittedName>
</protein>
<feature type="transmembrane region" description="Helical" evidence="2">
    <location>
        <begin position="94"/>
        <end position="112"/>
    </location>
</feature>
<dbReference type="Proteomes" id="UP000181951">
    <property type="component" value="Unassembled WGS sequence"/>
</dbReference>
<dbReference type="GO" id="GO:0016791">
    <property type="term" value="F:phosphatase activity"/>
    <property type="evidence" value="ECO:0007669"/>
    <property type="project" value="TreeGrafter"/>
</dbReference>
<dbReference type="AlphaFoldDB" id="A0A1H8UXJ7"/>
<dbReference type="SUPFAM" id="SSF81606">
    <property type="entry name" value="PP2C-like"/>
    <property type="match status" value="1"/>
</dbReference>
<name>A0A1H8UXJ7_9ACTN</name>
<evidence type="ECO:0000313" key="5">
    <source>
        <dbReference type="Proteomes" id="UP000181951"/>
    </source>
</evidence>
<dbReference type="Pfam" id="PF07228">
    <property type="entry name" value="SpoIIE"/>
    <property type="match status" value="1"/>
</dbReference>
<dbReference type="STRING" id="310780.SAMN05216267_10906"/>
<evidence type="ECO:0000313" key="4">
    <source>
        <dbReference type="EMBL" id="SEP07674.1"/>
    </source>
</evidence>
<dbReference type="InterPro" id="IPR052016">
    <property type="entry name" value="Bact_Sigma-Reg"/>
</dbReference>
<dbReference type="InterPro" id="IPR036457">
    <property type="entry name" value="PPM-type-like_dom_sf"/>
</dbReference>
<dbReference type="InterPro" id="IPR001932">
    <property type="entry name" value="PPM-type_phosphatase-like_dom"/>
</dbReference>
<dbReference type="Gene3D" id="3.60.40.10">
    <property type="entry name" value="PPM-type phosphatase domain"/>
    <property type="match status" value="1"/>
</dbReference>
<sequence>MVSDDLPEGGQRLLRRGKRARRPRAFWAPAAVAVAICALALATPKNFAFSRLLPAAPALAASMWSVAWTLALGVVALVVVVIIEIVYDPNSTMFNLAAVAAVTAAAAYASHVRQQRERTLSKVRSVALAAQSVVLRPMPHRLCDLGIETLYLAAAEEARVGGDFYEALDTPYGVRLLIGDVRGKGLSAVGTAGAITNAFRDAAFDEPDLVAIARRLDTAMTRYSRAYGESAEALERFATAVFAQIPPGGPAELLNCGHPPPLLLHGGAVRTLDPSAPSPPITMASLIGGGYTVDTVPLAPGDRLLFYTDGVTETRDRTGTFFPLADWAAGQDALPPRALLDALHQQLIRYSGGALDDDIAALVVRRDPTTPHA</sequence>
<evidence type="ECO:0000256" key="1">
    <source>
        <dbReference type="ARBA" id="ARBA00022801"/>
    </source>
</evidence>